<proteinExistence type="predicted"/>
<sequence>MKKQILDRIKALGGNIDNVQGHSFVDDLLSIQFNTVLYERPQDTPWAESDDQEPIYGLGEYFDQHQALFDRDPEQFFQQLIRDYYQFSEEPRGQTFWQPFLFTPYKQGTDDFEEWNYDFLQDDIDLKEVIQFTQNSKPDFLQLVYRYSFPDQYYICLSDPNLDNPTLFGTDHTVFFREVSNQGSLEQFLNRCMTPSELIEIIKKHLNSENNG</sequence>
<evidence type="ECO:0000313" key="1">
    <source>
        <dbReference type="EMBL" id="AYO52830.1"/>
    </source>
</evidence>
<dbReference type="Proteomes" id="UP000279962">
    <property type="component" value="Chromosome"/>
</dbReference>
<organism evidence="1 2">
    <name type="scientific">Acinetobacter wuhouensis</name>
    <dbReference type="NCBI Taxonomy" id="1879050"/>
    <lineage>
        <taxon>Bacteria</taxon>
        <taxon>Pseudomonadati</taxon>
        <taxon>Pseudomonadota</taxon>
        <taxon>Gammaproteobacteria</taxon>
        <taxon>Moraxellales</taxon>
        <taxon>Moraxellaceae</taxon>
        <taxon>Acinetobacter</taxon>
    </lineage>
</organism>
<name>A0A3G2SY57_9GAMM</name>
<reference evidence="1 2" key="1">
    <citation type="submission" date="2018-10" db="EMBL/GenBank/DDBJ databases">
        <title>The complete genome of Acinetobacter wuhouensis strain WCHAW010062.</title>
        <authorList>
            <person name="Hu Y."/>
            <person name="Long H."/>
            <person name="Feng Y."/>
            <person name="Zong Z."/>
        </authorList>
    </citation>
    <scope>NUCLEOTIDE SEQUENCE [LARGE SCALE GENOMIC DNA]</scope>
    <source>
        <strain evidence="1 2">WCHAW010062</strain>
    </source>
</reference>
<gene>
    <name evidence="1" type="ORF">CDG68_03680</name>
</gene>
<accession>A0A3G2SY57</accession>
<dbReference type="RefSeq" id="WP_087552083.1">
    <property type="nucleotide sequence ID" value="NZ_CP033133.1"/>
</dbReference>
<dbReference type="AlphaFoldDB" id="A0A3G2SY57"/>
<protein>
    <submittedName>
        <fullName evidence="1">Uncharacterized protein</fullName>
    </submittedName>
</protein>
<evidence type="ECO:0000313" key="2">
    <source>
        <dbReference type="Proteomes" id="UP000279962"/>
    </source>
</evidence>
<dbReference type="EMBL" id="CP033133">
    <property type="protein sequence ID" value="AYO52830.1"/>
    <property type="molecule type" value="Genomic_DNA"/>
</dbReference>